<dbReference type="CDD" id="cd00209">
    <property type="entry name" value="DHFR"/>
    <property type="match status" value="1"/>
</dbReference>
<evidence type="ECO:0000256" key="7">
    <source>
        <dbReference type="ARBA" id="ARBA00025067"/>
    </source>
</evidence>
<dbReference type="OrthoDB" id="9804315at2"/>
<dbReference type="InterPro" id="IPR001796">
    <property type="entry name" value="DHFR_dom"/>
</dbReference>
<dbReference type="GO" id="GO:0046655">
    <property type="term" value="P:folic acid metabolic process"/>
    <property type="evidence" value="ECO:0007669"/>
    <property type="project" value="TreeGrafter"/>
</dbReference>
<dbReference type="PRINTS" id="PR00070">
    <property type="entry name" value="DHFR"/>
</dbReference>
<keyword evidence="6 8" id="KW-0560">Oxidoreductase</keyword>
<comment type="similarity">
    <text evidence="2 8 9">Belongs to the dihydrofolate reductase family.</text>
</comment>
<keyword evidence="5 8" id="KW-0521">NADP</keyword>
<dbReference type="UniPathway" id="UPA00077">
    <property type="reaction ID" value="UER00158"/>
</dbReference>
<dbReference type="EMBL" id="CP028339">
    <property type="protein sequence ID" value="AVR88498.1"/>
    <property type="molecule type" value="Genomic_DNA"/>
</dbReference>
<comment type="pathway">
    <text evidence="1 8">Cofactor biosynthesis; tetrahydrofolate biosynthesis; 5,6,7,8-tetrahydrofolate from 7,8-dihydrofolate: step 1/1.</text>
</comment>
<name>A0A2R4BMD6_THAAR</name>
<evidence type="ECO:0000256" key="2">
    <source>
        <dbReference type="ARBA" id="ARBA00009539"/>
    </source>
</evidence>
<evidence type="ECO:0000259" key="10">
    <source>
        <dbReference type="PROSITE" id="PS51330"/>
    </source>
</evidence>
<accession>A0A2R4BMD6</accession>
<dbReference type="FunFam" id="3.40.430.10:FF:000001">
    <property type="entry name" value="Dihydrofolate reductase"/>
    <property type="match status" value="1"/>
</dbReference>
<evidence type="ECO:0000256" key="9">
    <source>
        <dbReference type="RuleBase" id="RU004474"/>
    </source>
</evidence>
<protein>
    <recommendedName>
        <fullName evidence="3 8">Dihydrofolate reductase</fullName>
        <ecNumber evidence="3 8">1.5.1.3</ecNumber>
    </recommendedName>
</protein>
<dbReference type="RefSeq" id="WP_107220738.1">
    <property type="nucleotide sequence ID" value="NZ_CP028339.1"/>
</dbReference>
<evidence type="ECO:0000256" key="5">
    <source>
        <dbReference type="ARBA" id="ARBA00022857"/>
    </source>
</evidence>
<dbReference type="PROSITE" id="PS51330">
    <property type="entry name" value="DHFR_2"/>
    <property type="match status" value="1"/>
</dbReference>
<dbReference type="InterPro" id="IPR017925">
    <property type="entry name" value="DHFR_CS"/>
</dbReference>
<proteinExistence type="inferred from homology"/>
<dbReference type="GO" id="GO:0070401">
    <property type="term" value="F:NADP+ binding"/>
    <property type="evidence" value="ECO:0007669"/>
    <property type="project" value="UniProtKB-ARBA"/>
</dbReference>
<evidence type="ECO:0000313" key="11">
    <source>
        <dbReference type="EMBL" id="AVR88498.1"/>
    </source>
</evidence>
<dbReference type="SUPFAM" id="SSF53597">
    <property type="entry name" value="Dihydrofolate reductase-like"/>
    <property type="match status" value="1"/>
</dbReference>
<evidence type="ECO:0000256" key="4">
    <source>
        <dbReference type="ARBA" id="ARBA00022563"/>
    </source>
</evidence>
<dbReference type="GO" id="GO:0046654">
    <property type="term" value="P:tetrahydrofolate biosynthetic process"/>
    <property type="evidence" value="ECO:0007669"/>
    <property type="project" value="UniProtKB-UniPathway"/>
</dbReference>
<dbReference type="InterPro" id="IPR012259">
    <property type="entry name" value="DHFR"/>
</dbReference>
<dbReference type="InterPro" id="IPR024072">
    <property type="entry name" value="DHFR-like_dom_sf"/>
</dbReference>
<dbReference type="PANTHER" id="PTHR48069:SF3">
    <property type="entry name" value="DIHYDROFOLATE REDUCTASE"/>
    <property type="match status" value="1"/>
</dbReference>
<reference evidence="11 12" key="1">
    <citation type="submission" date="2018-03" db="EMBL/GenBank/DDBJ databases">
        <title>Complete genome sequence of Thauera aromatica, a model organism for studying aromatic compound degradation under denitrifying conditions.</title>
        <authorList>
            <person name="Lo H.-Y."/>
            <person name="Goris T."/>
            <person name="Boll M."/>
            <person name="Mueller J.A."/>
        </authorList>
    </citation>
    <scope>NUCLEOTIDE SEQUENCE [LARGE SCALE GENOMIC DNA]</scope>
    <source>
        <strain evidence="11 12">K172</strain>
    </source>
</reference>
<dbReference type="Gene3D" id="3.40.430.10">
    <property type="entry name" value="Dihydrofolate Reductase, subunit A"/>
    <property type="match status" value="1"/>
</dbReference>
<dbReference type="Pfam" id="PF00186">
    <property type="entry name" value="DHFR_1"/>
    <property type="match status" value="1"/>
</dbReference>
<sequence>MNVPEIVIVAAVARNGVIGRDNGLPWRLKADLQHFRALTTGHPIVMGRKTWESLGRPLPGRRNMVVSRDPLFRADGAEVFPTPQAALAAAGSGHVFVIGGAQLYRATLPLADRLVLTEIQADVAGDAHFPPFDRSIYIEELRSSRKADADNQFDFDFVEYRRRGTAAG</sequence>
<dbReference type="KEGG" id="tak:Tharo_1574"/>
<feature type="domain" description="DHFR" evidence="10">
    <location>
        <begin position="5"/>
        <end position="162"/>
    </location>
</feature>
<keyword evidence="12" id="KW-1185">Reference proteome</keyword>
<dbReference type="Proteomes" id="UP000241885">
    <property type="component" value="Chromosome"/>
</dbReference>
<evidence type="ECO:0000256" key="1">
    <source>
        <dbReference type="ARBA" id="ARBA00004903"/>
    </source>
</evidence>
<dbReference type="GO" id="GO:0046452">
    <property type="term" value="P:dihydrofolate metabolic process"/>
    <property type="evidence" value="ECO:0007669"/>
    <property type="project" value="TreeGrafter"/>
</dbReference>
<keyword evidence="4 8" id="KW-0554">One-carbon metabolism</keyword>
<dbReference type="EC" id="1.5.1.3" evidence="3 8"/>
<dbReference type="PANTHER" id="PTHR48069">
    <property type="entry name" value="DIHYDROFOLATE REDUCTASE"/>
    <property type="match status" value="1"/>
</dbReference>
<dbReference type="AlphaFoldDB" id="A0A2R4BMD6"/>
<organism evidence="11 12">
    <name type="scientific">Thauera aromatica K172</name>
    <dbReference type="NCBI Taxonomy" id="44139"/>
    <lineage>
        <taxon>Bacteria</taxon>
        <taxon>Pseudomonadati</taxon>
        <taxon>Pseudomonadota</taxon>
        <taxon>Betaproteobacteria</taxon>
        <taxon>Rhodocyclales</taxon>
        <taxon>Zoogloeaceae</taxon>
        <taxon>Thauera</taxon>
    </lineage>
</organism>
<dbReference type="PIRSF" id="PIRSF000194">
    <property type="entry name" value="DHFR"/>
    <property type="match status" value="1"/>
</dbReference>
<comment type="function">
    <text evidence="7 8">Key enzyme in folate metabolism. Catalyzes an essential reaction for de novo glycine and purine synthesis, and for DNA precursor synthesis.</text>
</comment>
<dbReference type="GO" id="GO:0004146">
    <property type="term" value="F:dihydrofolate reductase activity"/>
    <property type="evidence" value="ECO:0007669"/>
    <property type="project" value="UniProtKB-EC"/>
</dbReference>
<evidence type="ECO:0000256" key="8">
    <source>
        <dbReference type="PIRNR" id="PIRNR000194"/>
    </source>
</evidence>
<evidence type="ECO:0000256" key="6">
    <source>
        <dbReference type="ARBA" id="ARBA00023002"/>
    </source>
</evidence>
<dbReference type="PROSITE" id="PS00075">
    <property type="entry name" value="DHFR_1"/>
    <property type="match status" value="1"/>
</dbReference>
<evidence type="ECO:0000256" key="3">
    <source>
        <dbReference type="ARBA" id="ARBA00012856"/>
    </source>
</evidence>
<evidence type="ECO:0000313" key="12">
    <source>
        <dbReference type="Proteomes" id="UP000241885"/>
    </source>
</evidence>
<dbReference type="GO" id="GO:0006730">
    <property type="term" value="P:one-carbon metabolic process"/>
    <property type="evidence" value="ECO:0007669"/>
    <property type="project" value="UniProtKB-KW"/>
</dbReference>
<comment type="catalytic activity">
    <reaction evidence="8">
        <text>(6S)-5,6,7,8-tetrahydrofolate + NADP(+) = 7,8-dihydrofolate + NADPH + H(+)</text>
        <dbReference type="Rhea" id="RHEA:15009"/>
        <dbReference type="ChEBI" id="CHEBI:15378"/>
        <dbReference type="ChEBI" id="CHEBI:57451"/>
        <dbReference type="ChEBI" id="CHEBI:57453"/>
        <dbReference type="ChEBI" id="CHEBI:57783"/>
        <dbReference type="ChEBI" id="CHEBI:58349"/>
        <dbReference type="EC" id="1.5.1.3"/>
    </reaction>
</comment>
<dbReference type="GO" id="GO:0005829">
    <property type="term" value="C:cytosol"/>
    <property type="evidence" value="ECO:0007669"/>
    <property type="project" value="TreeGrafter"/>
</dbReference>
<gene>
    <name evidence="11" type="ORF">Tharo_1574</name>
</gene>